<proteinExistence type="predicted"/>
<evidence type="ECO:0000256" key="1">
    <source>
        <dbReference type="SAM" id="SignalP"/>
    </source>
</evidence>
<dbReference type="Proteomes" id="UP001596258">
    <property type="component" value="Unassembled WGS sequence"/>
</dbReference>
<name>A0ABW1UBX4_9LACO</name>
<accession>A0ABW1UBX4</accession>
<comment type="caution">
    <text evidence="2">The sequence shown here is derived from an EMBL/GenBank/DDBJ whole genome shotgun (WGS) entry which is preliminary data.</text>
</comment>
<evidence type="ECO:0008006" key="4">
    <source>
        <dbReference type="Google" id="ProtNLM"/>
    </source>
</evidence>
<reference evidence="3" key="1">
    <citation type="journal article" date="2019" name="Int. J. Syst. Evol. Microbiol.">
        <title>The Global Catalogue of Microorganisms (GCM) 10K type strain sequencing project: providing services to taxonomists for standard genome sequencing and annotation.</title>
        <authorList>
            <consortium name="The Broad Institute Genomics Platform"/>
            <consortium name="The Broad Institute Genome Sequencing Center for Infectious Disease"/>
            <person name="Wu L."/>
            <person name="Ma J."/>
        </authorList>
    </citation>
    <scope>NUCLEOTIDE SEQUENCE [LARGE SCALE GENOMIC DNA]</scope>
    <source>
        <strain evidence="3">CCM 8893</strain>
    </source>
</reference>
<dbReference type="EMBL" id="JBHSSO010000064">
    <property type="protein sequence ID" value="MFC6290168.1"/>
    <property type="molecule type" value="Genomic_DNA"/>
</dbReference>
<evidence type="ECO:0000313" key="2">
    <source>
        <dbReference type="EMBL" id="MFC6290168.1"/>
    </source>
</evidence>
<keyword evidence="1" id="KW-0732">Signal</keyword>
<evidence type="ECO:0000313" key="3">
    <source>
        <dbReference type="Proteomes" id="UP001596258"/>
    </source>
</evidence>
<organism evidence="2 3">
    <name type="scientific">Levilactobacillus angrenensis</name>
    <dbReference type="NCBI Taxonomy" id="2486020"/>
    <lineage>
        <taxon>Bacteria</taxon>
        <taxon>Bacillati</taxon>
        <taxon>Bacillota</taxon>
        <taxon>Bacilli</taxon>
        <taxon>Lactobacillales</taxon>
        <taxon>Lactobacillaceae</taxon>
        <taxon>Levilactobacillus</taxon>
    </lineage>
</organism>
<dbReference type="RefSeq" id="WP_125577159.1">
    <property type="nucleotide sequence ID" value="NZ_JBHSSO010000064.1"/>
</dbReference>
<gene>
    <name evidence="2" type="ORF">ACFP1M_08300</name>
</gene>
<dbReference type="PROSITE" id="PS51257">
    <property type="entry name" value="PROKAR_LIPOPROTEIN"/>
    <property type="match status" value="1"/>
</dbReference>
<sequence>MKKCAIVGAVVLASLGLGACGRQSGRSRQQTRDIAFGQTGQTERPRVWYFARSHGQPNAQTPLRAIVVTQKGRARAYRVPKSVTLGAAAKLSTSQLKQTGVAWAKQDFTQQRRALIKTAQAELTAERQNLKRNQNATVVSFATIKTDRRVIANIQRRLGRLQRTQFKQPSSQPFAVTVKQRGRQETLHVAVDSLVKSSSDPQVGAYRQMTQPIAPVPYSRVSEQAIQIGSVKLGYYRGPHAGASEYALTRVERPGDQVKLDTTSVK</sequence>
<protein>
    <recommendedName>
        <fullName evidence="4">Lipoprotein</fullName>
    </recommendedName>
</protein>
<feature type="chain" id="PRO_5045260427" description="Lipoprotein" evidence="1">
    <location>
        <begin position="20"/>
        <end position="266"/>
    </location>
</feature>
<keyword evidence="3" id="KW-1185">Reference proteome</keyword>
<feature type="signal peptide" evidence="1">
    <location>
        <begin position="1"/>
        <end position="19"/>
    </location>
</feature>